<gene>
    <name evidence="4" type="ORF">ACFPVY_09170</name>
</gene>
<dbReference type="Pfam" id="PF18962">
    <property type="entry name" value="Por_Secre_tail"/>
    <property type="match status" value="1"/>
</dbReference>
<protein>
    <submittedName>
        <fullName evidence="4">T9SS type A sorting domain-containing protein</fullName>
    </submittedName>
</protein>
<proteinExistence type="predicted"/>
<dbReference type="InterPro" id="IPR013783">
    <property type="entry name" value="Ig-like_fold"/>
</dbReference>
<organism evidence="4 5">
    <name type="scientific">Flavobacterium qiangtangense</name>
    <dbReference type="NCBI Taxonomy" id="1442595"/>
    <lineage>
        <taxon>Bacteria</taxon>
        <taxon>Pseudomonadati</taxon>
        <taxon>Bacteroidota</taxon>
        <taxon>Flavobacteriia</taxon>
        <taxon>Flavobacteriales</taxon>
        <taxon>Flavobacteriaceae</taxon>
        <taxon>Flavobacterium</taxon>
    </lineage>
</organism>
<comment type="caution">
    <text evidence="4">The sequence shown here is derived from an EMBL/GenBank/DDBJ whole genome shotgun (WGS) entry which is preliminary data.</text>
</comment>
<dbReference type="InterPro" id="IPR026444">
    <property type="entry name" value="Secre_tail"/>
</dbReference>
<dbReference type="Gene3D" id="2.60.40.1220">
    <property type="match status" value="1"/>
</dbReference>
<dbReference type="Pfam" id="PF19081">
    <property type="entry name" value="Ig_7"/>
    <property type="match status" value="1"/>
</dbReference>
<feature type="domain" description="Secretion system C-terminal sorting" evidence="2">
    <location>
        <begin position="2102"/>
        <end position="2169"/>
    </location>
</feature>
<evidence type="ECO:0000313" key="5">
    <source>
        <dbReference type="Proteomes" id="UP001596287"/>
    </source>
</evidence>
<evidence type="ECO:0000259" key="3">
    <source>
        <dbReference type="Pfam" id="PF19081"/>
    </source>
</evidence>
<dbReference type="NCBIfam" id="TIGR04183">
    <property type="entry name" value="Por_Secre_tail"/>
    <property type="match status" value="1"/>
</dbReference>
<dbReference type="InterPro" id="IPR044023">
    <property type="entry name" value="Ig_7"/>
</dbReference>
<evidence type="ECO:0000313" key="4">
    <source>
        <dbReference type="EMBL" id="MFC6096817.1"/>
    </source>
</evidence>
<accession>A0ABW1PPU7</accession>
<sequence length="2172" mass="220867">MPNSIFAQSSANYAFATSTSGSLSDMTGSTQLVAAGLDANASAVNAIGFDFFFMGNRFTQFSVQEDGILQLGATVVNTNVYTLTGGTTTSPRLSAFCADFRTGTTSGKIHYKVSGVAPNRVLTVEFLNMQLFYTGTAEAGTSTWQMRLFENGTIEYVYGAMSVTATAGTTNRLPSIGFYTGSTAGSFAAVTYSTHTASTATYAQNPIIAATGVITDLNSAADGSRRTYSFSPGASPSSPTAITFTGNTSTATNVNWVDSSTTESFFIVTRATDAAFTTGVVNTIVQSTSIASTGTAYSSAQSGMIPNTLYYYKITAANEGNVPLTGLLGSNTTLAPGNFISIATGNWNAGTTWDAGVAPSIYDSATVSAGHTVTLNATGLGIANLVVDGTLAYSTTSTTFPVSGNLTVNTSGLVNVFNAAVGKTLTVGGNIILNGIIDLSVGGTTEGTLTLNGSAAQTVSGTGTFKTNSIRNLIFNNTATALPNVNWLMNNVAVAYNLTLTGAKVNLGGNKLTFGNAAAGNTLTAASGTGFMNGKFSRFWNATSTGTAITSATDPTNATSRYPFLSATGLNRPIYITRTNATGAVAGEIAVVYNDATTTASGLSIVDGAYTVTDRYNSNWVVSNEGTAVSASSYIVVLLAENSLYPSNGNVRVIGASAPIGGTHQAGTVTPGAQRINVPQADLFAGPLYIGIASSDIPYVSVASGNWNAPSTWNKGSVPTCTDNVTIASGHTVTVDAVGNVSKGLIVSSGATLSQSAGDLTIGCTLKNNTFTNNGTLTVSGGILNVNGNMSHNSGSTFNQSGGEIIIDGNDAGVAANSVASGTHLLNITASAVGNLNLSGGTITIVDPPQSASTSTYALRVSQGGAFNSASVNHTFKFGNGVSNDSSTTGSNGFYIYLFPGTFYYGLGNVVVDAGTVGVNRFVKTVSPISIKKNLTITSGEYRLDSATYVVGNVVNNGILTTTSTLNLGDFNGSAVVNTVAQSISGTGVFKNLATAETANLNSLTINNTAGATLNVPLSISGTLTLTAGLLNTNNTNLLTLGTATAAGTLSGGSATSYVNGPIARTIATSNTSYILFPVGKSAYAPISLSPATTTVAKMKAEAFDSNTGTSDASIVGLNTSRRWEAPIVSGTITDVKVRIADAGIVATNIPVQAPTEAGIYTSAFGFTATFATGTPNTVQSITGIPSANYTGFIGYATSNVCSGTPTPGNTVASAATICSGSSVTLSLQNLTAGTGVTYVWESSVDGAAFTPISGATASTYSTIPTVPLYYRASVTCGGNTGISTPVQITFTNNILTTTPATRCGIGTVSLAATATAGATINWFNAATNGTLVGTGNTFTTPSISATTNYWAEAQTLGATLAGGIIAPPSDWTGTTLTDWGIIFNTLNAVTINSVDLYSTAAGTVNLKVVNSAGTELYSTGNVNIVNGGVTTPNVVPINFDLPVGNNYKILVKSFTGVSLVRGSTSVAFPYTNSNISVTASEWGGSTTTNYYYIYNIKTTGTCNSPRTQVVATVTAPPALTLSGNPVAFCSGQSSAPVTVTSTVSDYDTYVWSPSTGVSGDVATGWIFNPATTTSYTLTASQSAGSLCSTIASVVVSVNGLPTPITISPSPASVCENTILPLVVTGGTTGVAGKIGSGVATNVVTTPFKGNWGGSKSQALYTAAELSALGLQAGQKVNSIGYVSLAGTPSTFNNFTISAGFVSAATLGTTFISGASTVVYAPATYTPSTGIGNLDFSIATPLVWDGISNLLVETCFNNGTSGNGAASSLSVQSSTVASGLNLHRSQDNTVDVCSNATVPTGVTNRPNLRISTLENANLTWSPITNLYSDATATTAYVAGTNASTVYFKSNTAAAATTYTVTGTTAQSCSITSTVNVTVNAVLTPDFAAIPAFCSGSTAPTLATTSPNGVTGTWSPATVNNTTSGSYVFTPTAGQCANTQTLAVTVTTNTVPNFATIPAFCSGSTAPTLATTSPNGVTGTWSPATVNNTTSGTYVFTPAAGQCATTQTLSVTVTTTAAPTGTSPQDYTTGDTLADFDVTGTGIIWYDAPNGGNVLPASTILVSNVTYYASQTVGGCESPTRLPVTAGVNLKVEGFGFESLKYYPNPVSNVLTVTYSEEITGLKLYNMVGQELMNKKVNSTETKLDMSHLPMGSYLLEVSSGAKSKMVKLIKNQ</sequence>
<evidence type="ECO:0000256" key="1">
    <source>
        <dbReference type="ARBA" id="ARBA00022729"/>
    </source>
</evidence>
<dbReference type="EMBL" id="JBHSQB010000007">
    <property type="protein sequence ID" value="MFC6096817.1"/>
    <property type="molecule type" value="Genomic_DNA"/>
</dbReference>
<feature type="domain" description="Ig-like" evidence="3">
    <location>
        <begin position="1298"/>
        <end position="1355"/>
    </location>
</feature>
<name>A0ABW1PPU7_9FLAO</name>
<evidence type="ECO:0000259" key="2">
    <source>
        <dbReference type="Pfam" id="PF18962"/>
    </source>
</evidence>
<reference evidence="5" key="1">
    <citation type="journal article" date="2019" name="Int. J. Syst. Evol. Microbiol.">
        <title>The Global Catalogue of Microorganisms (GCM) 10K type strain sequencing project: providing services to taxonomists for standard genome sequencing and annotation.</title>
        <authorList>
            <consortium name="The Broad Institute Genomics Platform"/>
            <consortium name="The Broad Institute Genome Sequencing Center for Infectious Disease"/>
            <person name="Wu L."/>
            <person name="Ma J."/>
        </authorList>
    </citation>
    <scope>NUCLEOTIDE SEQUENCE [LARGE SCALE GENOMIC DNA]</scope>
    <source>
        <strain evidence="5">CCUG 49679</strain>
    </source>
</reference>
<dbReference type="Proteomes" id="UP001596287">
    <property type="component" value="Unassembled WGS sequence"/>
</dbReference>
<keyword evidence="1" id="KW-0732">Signal</keyword>
<dbReference type="InterPro" id="IPR014755">
    <property type="entry name" value="Cu-Rt/internalin_Ig-like"/>
</dbReference>
<keyword evidence="5" id="KW-1185">Reference proteome</keyword>
<dbReference type="Gene3D" id="2.60.40.10">
    <property type="entry name" value="Immunoglobulins"/>
    <property type="match status" value="1"/>
</dbReference>